<evidence type="ECO:0000256" key="2">
    <source>
        <dbReference type="ARBA" id="ARBA00010492"/>
    </source>
</evidence>
<dbReference type="PANTHER" id="PTHR28235:SF1">
    <property type="entry name" value="SMALL RIBOSOMAL SUBUNIT PROTEIN MS41"/>
    <property type="match status" value="1"/>
</dbReference>
<dbReference type="EMBL" id="WHUW01000008">
    <property type="protein sequence ID" value="KAF8442895.1"/>
    <property type="molecule type" value="Genomic_DNA"/>
</dbReference>
<evidence type="ECO:0000256" key="4">
    <source>
        <dbReference type="ARBA" id="ARBA00035129"/>
    </source>
</evidence>
<organism evidence="7 8">
    <name type="scientific">Boletus edulis BED1</name>
    <dbReference type="NCBI Taxonomy" id="1328754"/>
    <lineage>
        <taxon>Eukaryota</taxon>
        <taxon>Fungi</taxon>
        <taxon>Dikarya</taxon>
        <taxon>Basidiomycota</taxon>
        <taxon>Agaricomycotina</taxon>
        <taxon>Agaricomycetes</taxon>
        <taxon>Agaricomycetidae</taxon>
        <taxon>Boletales</taxon>
        <taxon>Boletineae</taxon>
        <taxon>Boletaceae</taxon>
        <taxon>Boletoideae</taxon>
        <taxon>Boletus</taxon>
    </lineage>
</organism>
<feature type="domain" description="Small ribosomal subunit protein mS41 SAM" evidence="6">
    <location>
        <begin position="39"/>
        <end position="93"/>
    </location>
</feature>
<dbReference type="PANTHER" id="PTHR28235">
    <property type="entry name" value="PROTEIN FYV4, MITOCHONDRIAL"/>
    <property type="match status" value="1"/>
</dbReference>
<comment type="similarity">
    <text evidence="2">Belongs to the mitochondrion-specific ribosomal protein mS41 family.</text>
</comment>
<protein>
    <recommendedName>
        <fullName evidence="4">Small ribosomal subunit protein mS41</fullName>
    </recommendedName>
</protein>
<accession>A0AAD4GG17</accession>
<name>A0AAD4GG17_BOLED</name>
<evidence type="ECO:0000256" key="5">
    <source>
        <dbReference type="SAM" id="MobiDB-lite"/>
    </source>
</evidence>
<feature type="region of interest" description="Disordered" evidence="5">
    <location>
        <begin position="105"/>
        <end position="128"/>
    </location>
</feature>
<evidence type="ECO:0000256" key="3">
    <source>
        <dbReference type="ARBA" id="ARBA00023128"/>
    </source>
</evidence>
<proteinExistence type="inferred from homology"/>
<dbReference type="SMART" id="SM01238">
    <property type="entry name" value="IGR"/>
    <property type="match status" value="1"/>
</dbReference>
<evidence type="ECO:0000313" key="8">
    <source>
        <dbReference type="Proteomes" id="UP001194468"/>
    </source>
</evidence>
<dbReference type="InterPro" id="IPR039603">
    <property type="entry name" value="Ribosomal_mS41"/>
</dbReference>
<dbReference type="Pfam" id="PF09597">
    <property type="entry name" value="SAM_Ribosomal_mS41"/>
    <property type="match status" value="1"/>
</dbReference>
<keyword evidence="8" id="KW-1185">Reference proteome</keyword>
<evidence type="ECO:0000259" key="6">
    <source>
        <dbReference type="SMART" id="SM01238"/>
    </source>
</evidence>
<keyword evidence="3" id="KW-0496">Mitochondrion</keyword>
<dbReference type="Proteomes" id="UP001194468">
    <property type="component" value="Unassembled WGS sequence"/>
</dbReference>
<gene>
    <name evidence="7" type="ORF">L210DRAFT_3143973</name>
</gene>
<evidence type="ECO:0000256" key="1">
    <source>
        <dbReference type="ARBA" id="ARBA00004173"/>
    </source>
</evidence>
<evidence type="ECO:0000313" key="7">
    <source>
        <dbReference type="EMBL" id="KAF8442895.1"/>
    </source>
</evidence>
<reference evidence="7" key="2">
    <citation type="journal article" date="2020" name="Nat. Commun.">
        <title>Large-scale genome sequencing of mycorrhizal fungi provides insights into the early evolution of symbiotic traits.</title>
        <authorList>
            <person name="Miyauchi S."/>
            <person name="Kiss E."/>
            <person name="Kuo A."/>
            <person name="Drula E."/>
            <person name="Kohler A."/>
            <person name="Sanchez-Garcia M."/>
            <person name="Morin E."/>
            <person name="Andreopoulos B."/>
            <person name="Barry K.W."/>
            <person name="Bonito G."/>
            <person name="Buee M."/>
            <person name="Carver A."/>
            <person name="Chen C."/>
            <person name="Cichocki N."/>
            <person name="Clum A."/>
            <person name="Culley D."/>
            <person name="Crous P.W."/>
            <person name="Fauchery L."/>
            <person name="Girlanda M."/>
            <person name="Hayes R.D."/>
            <person name="Keri Z."/>
            <person name="LaButti K."/>
            <person name="Lipzen A."/>
            <person name="Lombard V."/>
            <person name="Magnuson J."/>
            <person name="Maillard F."/>
            <person name="Murat C."/>
            <person name="Nolan M."/>
            <person name="Ohm R.A."/>
            <person name="Pangilinan J."/>
            <person name="Pereira M.F."/>
            <person name="Perotto S."/>
            <person name="Peter M."/>
            <person name="Pfister S."/>
            <person name="Riley R."/>
            <person name="Sitrit Y."/>
            <person name="Stielow J.B."/>
            <person name="Szollosi G."/>
            <person name="Zifcakova L."/>
            <person name="Stursova M."/>
            <person name="Spatafora J.W."/>
            <person name="Tedersoo L."/>
            <person name="Vaario L.M."/>
            <person name="Yamada A."/>
            <person name="Yan M."/>
            <person name="Wang P."/>
            <person name="Xu J."/>
            <person name="Bruns T."/>
            <person name="Baldrian P."/>
            <person name="Vilgalys R."/>
            <person name="Dunand C."/>
            <person name="Henrissat B."/>
            <person name="Grigoriev I.V."/>
            <person name="Hibbett D."/>
            <person name="Nagy L.G."/>
            <person name="Martin F.M."/>
        </authorList>
    </citation>
    <scope>NUCLEOTIDE SEQUENCE</scope>
    <source>
        <strain evidence="7">BED1</strain>
    </source>
</reference>
<sequence>MSFSLQSSLRRVTQTFVRSFQNKAAVRPLPPPQGDITTPKAFLSAIGRSTETKVSIDSWEAFWHTSGHDLKKAGVAVKDRRYVLWCMEKYRQRIPIEDFAHEARPKKKIRGRGPRIQQGKLIRSRRPR</sequence>
<dbReference type="InterPro" id="IPR019083">
    <property type="entry name" value="SAM_Ribosomal_mS41"/>
</dbReference>
<dbReference type="GO" id="GO:0005739">
    <property type="term" value="C:mitochondrion"/>
    <property type="evidence" value="ECO:0007669"/>
    <property type="project" value="UniProtKB-SubCell"/>
</dbReference>
<dbReference type="AlphaFoldDB" id="A0AAD4GG17"/>
<comment type="caution">
    <text evidence="7">The sequence shown here is derived from an EMBL/GenBank/DDBJ whole genome shotgun (WGS) entry which is preliminary data.</text>
</comment>
<comment type="subcellular location">
    <subcellularLocation>
        <location evidence="1">Mitochondrion</location>
    </subcellularLocation>
</comment>
<reference evidence="7" key="1">
    <citation type="submission" date="2019-10" db="EMBL/GenBank/DDBJ databases">
        <authorList>
            <consortium name="DOE Joint Genome Institute"/>
            <person name="Kuo A."/>
            <person name="Miyauchi S."/>
            <person name="Kiss E."/>
            <person name="Drula E."/>
            <person name="Kohler A."/>
            <person name="Sanchez-Garcia M."/>
            <person name="Andreopoulos B."/>
            <person name="Barry K.W."/>
            <person name="Bonito G."/>
            <person name="Buee M."/>
            <person name="Carver A."/>
            <person name="Chen C."/>
            <person name="Cichocki N."/>
            <person name="Clum A."/>
            <person name="Culley D."/>
            <person name="Crous P.W."/>
            <person name="Fauchery L."/>
            <person name="Girlanda M."/>
            <person name="Hayes R."/>
            <person name="Keri Z."/>
            <person name="LaButti K."/>
            <person name="Lipzen A."/>
            <person name="Lombard V."/>
            <person name="Magnuson J."/>
            <person name="Maillard F."/>
            <person name="Morin E."/>
            <person name="Murat C."/>
            <person name="Nolan M."/>
            <person name="Ohm R."/>
            <person name="Pangilinan J."/>
            <person name="Pereira M."/>
            <person name="Perotto S."/>
            <person name="Peter M."/>
            <person name="Riley R."/>
            <person name="Sitrit Y."/>
            <person name="Stielow B."/>
            <person name="Szollosi G."/>
            <person name="Zifcakova L."/>
            <person name="Stursova M."/>
            <person name="Spatafora J.W."/>
            <person name="Tedersoo L."/>
            <person name="Vaario L.-M."/>
            <person name="Yamada A."/>
            <person name="Yan M."/>
            <person name="Wang P."/>
            <person name="Xu J."/>
            <person name="Bruns T."/>
            <person name="Baldrian P."/>
            <person name="Vilgalys R."/>
            <person name="Henrissat B."/>
            <person name="Grigoriev I.V."/>
            <person name="Hibbett D."/>
            <person name="Nagy L.G."/>
            <person name="Martin F.M."/>
        </authorList>
    </citation>
    <scope>NUCLEOTIDE SEQUENCE</scope>
    <source>
        <strain evidence="7">BED1</strain>
    </source>
</reference>